<comment type="caution">
    <text evidence="1">The sequence shown here is derived from an EMBL/GenBank/DDBJ whole genome shotgun (WGS) entry which is preliminary data.</text>
</comment>
<organism evidence="1 2">
    <name type="scientific">Daphnia magna</name>
    <dbReference type="NCBI Taxonomy" id="35525"/>
    <lineage>
        <taxon>Eukaryota</taxon>
        <taxon>Metazoa</taxon>
        <taxon>Ecdysozoa</taxon>
        <taxon>Arthropoda</taxon>
        <taxon>Crustacea</taxon>
        <taxon>Branchiopoda</taxon>
        <taxon>Diplostraca</taxon>
        <taxon>Cladocera</taxon>
        <taxon>Anomopoda</taxon>
        <taxon>Daphniidae</taxon>
        <taxon>Daphnia</taxon>
    </lineage>
</organism>
<keyword evidence="2" id="KW-1185">Reference proteome</keyword>
<sequence>MEQKVVPVNAKMRALLTRKIRALQQFLPYKNNAPLVDVDVEYVNRLYDSTDESSDGDKTGHSFMGQSVEIFDMTEFNLAVADVESDICMSSNGDPEYSSTCASLED</sequence>
<dbReference type="EMBL" id="JAOYFB010000039">
    <property type="protein sequence ID" value="KAK4030774.1"/>
    <property type="molecule type" value="Genomic_DNA"/>
</dbReference>
<accession>A0ABR0B063</accession>
<proteinExistence type="predicted"/>
<evidence type="ECO:0000313" key="1">
    <source>
        <dbReference type="EMBL" id="KAK4030774.1"/>
    </source>
</evidence>
<reference evidence="1 2" key="1">
    <citation type="journal article" date="2023" name="Nucleic Acids Res.">
        <title>The hologenome of Daphnia magna reveals possible DNA methylation and microbiome-mediated evolution of the host genome.</title>
        <authorList>
            <person name="Chaturvedi A."/>
            <person name="Li X."/>
            <person name="Dhandapani V."/>
            <person name="Marshall H."/>
            <person name="Kissane S."/>
            <person name="Cuenca-Cambronero M."/>
            <person name="Asole G."/>
            <person name="Calvet F."/>
            <person name="Ruiz-Romero M."/>
            <person name="Marangio P."/>
            <person name="Guigo R."/>
            <person name="Rago D."/>
            <person name="Mirbahai L."/>
            <person name="Eastwood N."/>
            <person name="Colbourne J.K."/>
            <person name="Zhou J."/>
            <person name="Mallon E."/>
            <person name="Orsini L."/>
        </authorList>
    </citation>
    <scope>NUCLEOTIDE SEQUENCE [LARGE SCALE GENOMIC DNA]</scope>
    <source>
        <strain evidence="1">LRV0_1</strain>
    </source>
</reference>
<gene>
    <name evidence="1" type="ORF">OUZ56_024113</name>
</gene>
<evidence type="ECO:0000313" key="2">
    <source>
        <dbReference type="Proteomes" id="UP001234178"/>
    </source>
</evidence>
<dbReference type="Proteomes" id="UP001234178">
    <property type="component" value="Unassembled WGS sequence"/>
</dbReference>
<protein>
    <submittedName>
        <fullName evidence="1">Uncharacterized protein</fullName>
    </submittedName>
</protein>
<name>A0ABR0B063_9CRUS</name>